<dbReference type="AlphaFoldDB" id="W1WHY1"/>
<gene>
    <name evidence="2" type="ORF">Q604_UNBc4C00138G0001</name>
</gene>
<keyword evidence="1" id="KW-1133">Transmembrane helix</keyword>
<comment type="caution">
    <text evidence="2">The sequence shown here is derived from an EMBL/GenBank/DDBJ whole genome shotgun (WGS) entry which is preliminary data.</text>
</comment>
<keyword evidence="1" id="KW-0472">Membrane</keyword>
<organism evidence="2">
    <name type="scientific">human gut metagenome</name>
    <dbReference type="NCBI Taxonomy" id="408170"/>
    <lineage>
        <taxon>unclassified sequences</taxon>
        <taxon>metagenomes</taxon>
        <taxon>organismal metagenomes</taxon>
    </lineage>
</organism>
<name>W1WHY1_9ZZZZ</name>
<accession>W1WHY1</accession>
<sequence length="87" mass="10101">ARFKTYHETGYVLSARSGIAGAGIFFAYFALLVSKDAIWWILICWFKHEIKKPWQLPGLDYFELIITQQVADAQERQRHDALPYAPL</sequence>
<proteinExistence type="predicted"/>
<dbReference type="EMBL" id="AZMM01018919">
    <property type="protein sequence ID" value="ETJ16034.1"/>
    <property type="molecule type" value="Genomic_DNA"/>
</dbReference>
<evidence type="ECO:0000256" key="1">
    <source>
        <dbReference type="SAM" id="Phobius"/>
    </source>
</evidence>
<protein>
    <submittedName>
        <fullName evidence="2">Uncharacterized protein</fullName>
    </submittedName>
</protein>
<reference evidence="2" key="1">
    <citation type="submission" date="2013-12" db="EMBL/GenBank/DDBJ databases">
        <title>A Varibaculum cambriense genome reconstructed from a premature infant gut community with otherwise low bacterial novelty that shifts toward anaerobic metabolism during the third week of life.</title>
        <authorList>
            <person name="Brown C.T."/>
            <person name="Sharon I."/>
            <person name="Thomas B.C."/>
            <person name="Castelle C.J."/>
            <person name="Morowitz M.J."/>
            <person name="Banfield J.F."/>
        </authorList>
    </citation>
    <scope>NUCLEOTIDE SEQUENCE</scope>
</reference>
<keyword evidence="1" id="KW-0812">Transmembrane</keyword>
<feature type="non-terminal residue" evidence="2">
    <location>
        <position position="87"/>
    </location>
</feature>
<feature type="transmembrane region" description="Helical" evidence="1">
    <location>
        <begin position="20"/>
        <end position="46"/>
    </location>
</feature>
<feature type="non-terminal residue" evidence="2">
    <location>
        <position position="1"/>
    </location>
</feature>
<evidence type="ECO:0000313" key="2">
    <source>
        <dbReference type="EMBL" id="ETJ16034.1"/>
    </source>
</evidence>